<dbReference type="Proteomes" id="UP001147695">
    <property type="component" value="Unassembled WGS sequence"/>
</dbReference>
<dbReference type="PANTHER" id="PTHR10039:SF15">
    <property type="entry name" value="NACHT DOMAIN-CONTAINING PROTEIN"/>
    <property type="match status" value="1"/>
</dbReference>
<dbReference type="Pfam" id="PF24883">
    <property type="entry name" value="NPHP3_N"/>
    <property type="match status" value="1"/>
</dbReference>
<feature type="domain" description="Nephrocystin 3-like N-terminal" evidence="4">
    <location>
        <begin position="1"/>
        <end position="139"/>
    </location>
</feature>
<feature type="domain" description="GPI inositol-deacylase winged helix" evidence="3">
    <location>
        <begin position="252"/>
        <end position="325"/>
    </location>
</feature>
<proteinExistence type="predicted"/>
<dbReference type="Pfam" id="PF22939">
    <property type="entry name" value="WHD_GPIID"/>
    <property type="match status" value="1"/>
</dbReference>
<dbReference type="InterPro" id="IPR056884">
    <property type="entry name" value="NPHP3-like_N"/>
</dbReference>
<dbReference type="Gene3D" id="1.25.40.20">
    <property type="entry name" value="Ankyrin repeat-containing domain"/>
    <property type="match status" value="3"/>
</dbReference>
<evidence type="ECO:0000259" key="3">
    <source>
        <dbReference type="Pfam" id="PF22939"/>
    </source>
</evidence>
<dbReference type="PROSITE" id="PS50297">
    <property type="entry name" value="ANK_REP_REGION"/>
    <property type="match status" value="6"/>
</dbReference>
<dbReference type="AlphaFoldDB" id="A0A9W9QU90"/>
<dbReference type="PANTHER" id="PTHR10039">
    <property type="entry name" value="AMELOGENIN"/>
    <property type="match status" value="1"/>
</dbReference>
<keyword evidence="1" id="KW-0677">Repeat</keyword>
<dbReference type="PROSITE" id="PS50088">
    <property type="entry name" value="ANK_REPEAT"/>
    <property type="match status" value="6"/>
</dbReference>
<dbReference type="InterPro" id="IPR002110">
    <property type="entry name" value="Ankyrin_rpt"/>
</dbReference>
<feature type="repeat" description="ANK" evidence="2">
    <location>
        <begin position="611"/>
        <end position="643"/>
    </location>
</feature>
<evidence type="ECO:0008006" key="7">
    <source>
        <dbReference type="Google" id="ProtNLM"/>
    </source>
</evidence>
<dbReference type="SMART" id="SM00248">
    <property type="entry name" value="ANK"/>
    <property type="match status" value="8"/>
</dbReference>
<dbReference type="SUPFAM" id="SSF52540">
    <property type="entry name" value="P-loop containing nucleoside triphosphate hydrolases"/>
    <property type="match status" value="1"/>
</dbReference>
<evidence type="ECO:0000313" key="5">
    <source>
        <dbReference type="EMBL" id="KAJ5345830.1"/>
    </source>
</evidence>
<reference evidence="5" key="1">
    <citation type="submission" date="2022-12" db="EMBL/GenBank/DDBJ databases">
        <authorList>
            <person name="Petersen C."/>
        </authorList>
    </citation>
    <scope>NUCLEOTIDE SEQUENCE</scope>
    <source>
        <strain evidence="5">IBT 35673</strain>
    </source>
</reference>
<dbReference type="Pfam" id="PF12796">
    <property type="entry name" value="Ank_2"/>
    <property type="match status" value="2"/>
</dbReference>
<accession>A0A9W9QU90</accession>
<name>A0A9W9QU90_PENBR</name>
<organism evidence="5 6">
    <name type="scientific">Penicillium brevicompactum</name>
    <dbReference type="NCBI Taxonomy" id="5074"/>
    <lineage>
        <taxon>Eukaryota</taxon>
        <taxon>Fungi</taxon>
        <taxon>Dikarya</taxon>
        <taxon>Ascomycota</taxon>
        <taxon>Pezizomycotina</taxon>
        <taxon>Eurotiomycetes</taxon>
        <taxon>Eurotiomycetidae</taxon>
        <taxon>Eurotiales</taxon>
        <taxon>Aspergillaceae</taxon>
        <taxon>Penicillium</taxon>
    </lineage>
</organism>
<dbReference type="InterPro" id="IPR036770">
    <property type="entry name" value="Ankyrin_rpt-contain_sf"/>
</dbReference>
<reference evidence="5" key="2">
    <citation type="journal article" date="2023" name="IMA Fungus">
        <title>Comparative genomic study of the Penicillium genus elucidates a diverse pangenome and 15 lateral gene transfer events.</title>
        <authorList>
            <person name="Petersen C."/>
            <person name="Sorensen T."/>
            <person name="Nielsen M.R."/>
            <person name="Sondergaard T.E."/>
            <person name="Sorensen J.L."/>
            <person name="Fitzpatrick D.A."/>
            <person name="Frisvad J.C."/>
            <person name="Nielsen K.L."/>
        </authorList>
    </citation>
    <scope>NUCLEOTIDE SEQUENCE</scope>
    <source>
        <strain evidence="5">IBT 35673</strain>
    </source>
</reference>
<evidence type="ECO:0000256" key="1">
    <source>
        <dbReference type="ARBA" id="ARBA00022737"/>
    </source>
</evidence>
<dbReference type="Pfam" id="PF00023">
    <property type="entry name" value="Ank"/>
    <property type="match status" value="1"/>
</dbReference>
<feature type="repeat" description="ANK" evidence="2">
    <location>
        <begin position="451"/>
        <end position="483"/>
    </location>
</feature>
<dbReference type="EMBL" id="JAPZBQ010000002">
    <property type="protein sequence ID" value="KAJ5345830.1"/>
    <property type="molecule type" value="Genomic_DNA"/>
</dbReference>
<gene>
    <name evidence="5" type="ORF">N7452_003834</name>
</gene>
<dbReference type="InterPro" id="IPR054471">
    <property type="entry name" value="GPIID_WHD"/>
</dbReference>
<sequence length="740" mass="83079">MPGAGKTICSAIIIDDLFRQFEHREDIGIAYLYCNFKQRDEQNIRDLLASLLKQLCQKMSALPESVKEFYNHHKGSSIRPRPDKFSQVLCSVASMYSRVFIVIDALDECDSKDDCRARLLEEMLKLRIEARVNLFATSRPTEVPRCFEEGPSLEIRATEEDVRKYLKGNLSRLPKFVGQNVQLQNDIENVISARVQGMFLLAQLHLDSLKGRRSAKSIRNALERLSEKSDHHAYDDAYDEAMQRINAQLPEQQELAIQSLSWITFAKRPLTVLELLHALAIEKGTSELDPDNIPLIEDVVSVCAGLLNTEGEVVRLVHYTTQEYFERTHALWFSTFSEAEISDLCVTYLLFDDFYTVSRESKSELESRFLVHPLYGYAALNWKRHAQASQSVSAEMVQFLEHDAKIECSMRMATYSYRGEKSLHLAAHYGLECVIPLLLERNHDVEMRDVDGSTPLIHASLGGHSSTAKLLLEKGANVNAFDQNGRTALYWLSHHGHTEMVRLLLDLGAPVDPKDPDCDTALMAASAQGQLEVVNLLLSQGADINRTDDIFGSSLDRALNYGHFNILQVLLDGGAVITEESIESASRGLSAGLLKTFFDKVKERSNDMVVDCGRALYFAALRGDLSLVQVLTNNGADLNMNYLSFGETPLAVASHQGDIEIVRHFLHLGADVNGPSSTWGSALLAAARRGHQEIVRILLEHKPNPAVRGRERKTAFELARHLGYHEIAEMVEKYVLQLKP</sequence>
<evidence type="ECO:0000313" key="6">
    <source>
        <dbReference type="Proteomes" id="UP001147695"/>
    </source>
</evidence>
<feature type="repeat" description="ANK" evidence="2">
    <location>
        <begin position="517"/>
        <end position="549"/>
    </location>
</feature>
<dbReference type="Gene3D" id="3.40.50.300">
    <property type="entry name" value="P-loop containing nucleotide triphosphate hydrolases"/>
    <property type="match status" value="1"/>
</dbReference>
<comment type="caution">
    <text evidence="5">The sequence shown here is derived from an EMBL/GenBank/DDBJ whole genome shotgun (WGS) entry which is preliminary data.</text>
</comment>
<evidence type="ECO:0000256" key="2">
    <source>
        <dbReference type="PROSITE-ProRule" id="PRU00023"/>
    </source>
</evidence>
<dbReference type="InterPro" id="IPR027417">
    <property type="entry name" value="P-loop_NTPase"/>
</dbReference>
<dbReference type="SUPFAM" id="SSF48403">
    <property type="entry name" value="Ankyrin repeat"/>
    <property type="match status" value="1"/>
</dbReference>
<keyword evidence="2" id="KW-0040">ANK repeat</keyword>
<protein>
    <recommendedName>
        <fullName evidence="7">NACHT domain-containing protein</fullName>
    </recommendedName>
</protein>
<dbReference type="PRINTS" id="PR01415">
    <property type="entry name" value="ANKYRIN"/>
</dbReference>
<evidence type="ECO:0000259" key="4">
    <source>
        <dbReference type="Pfam" id="PF24883"/>
    </source>
</evidence>
<feature type="repeat" description="ANK" evidence="2">
    <location>
        <begin position="645"/>
        <end position="677"/>
    </location>
</feature>
<feature type="repeat" description="ANK" evidence="2">
    <location>
        <begin position="418"/>
        <end position="450"/>
    </location>
</feature>
<feature type="repeat" description="ANK" evidence="2">
    <location>
        <begin position="484"/>
        <end position="516"/>
    </location>
</feature>